<keyword evidence="2" id="KW-1185">Reference proteome</keyword>
<dbReference type="Gramene" id="AET3Gv20528500.1">
    <property type="protein sequence ID" value="AET3Gv20528500.1"/>
    <property type="gene ID" value="AET3Gv20528500"/>
</dbReference>
<evidence type="ECO:0000313" key="2">
    <source>
        <dbReference type="Proteomes" id="UP000015105"/>
    </source>
</evidence>
<dbReference type="AlphaFoldDB" id="A0A453F078"/>
<name>A0A453F078_AEGTS</name>
<reference evidence="2" key="1">
    <citation type="journal article" date="2014" name="Science">
        <title>Ancient hybridizations among the ancestral genomes of bread wheat.</title>
        <authorList>
            <consortium name="International Wheat Genome Sequencing Consortium,"/>
            <person name="Marcussen T."/>
            <person name="Sandve S.R."/>
            <person name="Heier L."/>
            <person name="Spannagl M."/>
            <person name="Pfeifer M."/>
            <person name="Jakobsen K.S."/>
            <person name="Wulff B.B."/>
            <person name="Steuernagel B."/>
            <person name="Mayer K.F."/>
            <person name="Olsen O.A."/>
        </authorList>
    </citation>
    <scope>NUCLEOTIDE SEQUENCE [LARGE SCALE GENOMIC DNA]</scope>
    <source>
        <strain evidence="2">cv. AL8/78</strain>
    </source>
</reference>
<reference evidence="1" key="3">
    <citation type="journal article" date="2017" name="Nature">
        <title>Genome sequence of the progenitor of the wheat D genome Aegilops tauschii.</title>
        <authorList>
            <person name="Luo M.C."/>
            <person name="Gu Y.Q."/>
            <person name="Puiu D."/>
            <person name="Wang H."/>
            <person name="Twardziok S.O."/>
            <person name="Deal K.R."/>
            <person name="Huo N."/>
            <person name="Zhu T."/>
            <person name="Wang L."/>
            <person name="Wang Y."/>
            <person name="McGuire P.E."/>
            <person name="Liu S."/>
            <person name="Long H."/>
            <person name="Ramasamy R.K."/>
            <person name="Rodriguez J.C."/>
            <person name="Van S.L."/>
            <person name="Yuan L."/>
            <person name="Wang Z."/>
            <person name="Xia Z."/>
            <person name="Xiao L."/>
            <person name="Anderson O.D."/>
            <person name="Ouyang S."/>
            <person name="Liang Y."/>
            <person name="Zimin A.V."/>
            <person name="Pertea G."/>
            <person name="Qi P."/>
            <person name="Bennetzen J.L."/>
            <person name="Dai X."/>
            <person name="Dawson M.W."/>
            <person name="Muller H.G."/>
            <person name="Kugler K."/>
            <person name="Rivarola-Duarte L."/>
            <person name="Spannagl M."/>
            <person name="Mayer K.F.X."/>
            <person name="Lu F.H."/>
            <person name="Bevan M.W."/>
            <person name="Leroy P."/>
            <person name="Li P."/>
            <person name="You F.M."/>
            <person name="Sun Q."/>
            <person name="Liu Z."/>
            <person name="Lyons E."/>
            <person name="Wicker T."/>
            <person name="Salzberg S.L."/>
            <person name="Devos K.M."/>
            <person name="Dvorak J."/>
        </authorList>
    </citation>
    <scope>NUCLEOTIDE SEQUENCE [LARGE SCALE GENOMIC DNA]</scope>
    <source>
        <strain evidence="1">cv. AL8/78</strain>
    </source>
</reference>
<evidence type="ECO:0000313" key="1">
    <source>
        <dbReference type="EnsemblPlants" id="AET3Gv20528500.1"/>
    </source>
</evidence>
<reference evidence="1" key="4">
    <citation type="submission" date="2019-03" db="UniProtKB">
        <authorList>
            <consortium name="EnsemblPlants"/>
        </authorList>
    </citation>
    <scope>IDENTIFICATION</scope>
</reference>
<proteinExistence type="predicted"/>
<organism evidence="1 2">
    <name type="scientific">Aegilops tauschii subsp. strangulata</name>
    <name type="common">Goatgrass</name>
    <dbReference type="NCBI Taxonomy" id="200361"/>
    <lineage>
        <taxon>Eukaryota</taxon>
        <taxon>Viridiplantae</taxon>
        <taxon>Streptophyta</taxon>
        <taxon>Embryophyta</taxon>
        <taxon>Tracheophyta</taxon>
        <taxon>Spermatophyta</taxon>
        <taxon>Magnoliopsida</taxon>
        <taxon>Liliopsida</taxon>
        <taxon>Poales</taxon>
        <taxon>Poaceae</taxon>
        <taxon>BOP clade</taxon>
        <taxon>Pooideae</taxon>
        <taxon>Triticodae</taxon>
        <taxon>Triticeae</taxon>
        <taxon>Triticinae</taxon>
        <taxon>Aegilops</taxon>
    </lineage>
</organism>
<sequence>NLHTAQLFIPVGLHLISPFVSKKRRTDLSLFRFLLRRVEQTTAMDETLA</sequence>
<reference evidence="2" key="2">
    <citation type="journal article" date="2017" name="Nat. Plants">
        <title>The Aegilops tauschii genome reveals multiple impacts of transposons.</title>
        <authorList>
            <person name="Zhao G."/>
            <person name="Zou C."/>
            <person name="Li K."/>
            <person name="Wang K."/>
            <person name="Li T."/>
            <person name="Gao L."/>
            <person name="Zhang X."/>
            <person name="Wang H."/>
            <person name="Yang Z."/>
            <person name="Liu X."/>
            <person name="Jiang W."/>
            <person name="Mao L."/>
            <person name="Kong X."/>
            <person name="Jiao Y."/>
            <person name="Jia J."/>
        </authorList>
    </citation>
    <scope>NUCLEOTIDE SEQUENCE [LARGE SCALE GENOMIC DNA]</scope>
    <source>
        <strain evidence="2">cv. AL8/78</strain>
    </source>
</reference>
<protein>
    <submittedName>
        <fullName evidence="1">Uncharacterized protein</fullName>
    </submittedName>
</protein>
<reference evidence="1" key="5">
    <citation type="journal article" date="2021" name="G3 (Bethesda)">
        <title>Aegilops tauschii genome assembly Aet v5.0 features greater sequence contiguity and improved annotation.</title>
        <authorList>
            <person name="Wang L."/>
            <person name="Zhu T."/>
            <person name="Rodriguez J.C."/>
            <person name="Deal K.R."/>
            <person name="Dubcovsky J."/>
            <person name="McGuire P.E."/>
            <person name="Lux T."/>
            <person name="Spannagl M."/>
            <person name="Mayer K.F.X."/>
            <person name="Baldrich P."/>
            <person name="Meyers B.C."/>
            <person name="Huo N."/>
            <person name="Gu Y.Q."/>
            <person name="Zhou H."/>
            <person name="Devos K.M."/>
            <person name="Bennetzen J.L."/>
            <person name="Unver T."/>
            <person name="Budak H."/>
            <person name="Gulick P.J."/>
            <person name="Galiba G."/>
            <person name="Kalapos B."/>
            <person name="Nelson D.R."/>
            <person name="Li P."/>
            <person name="You F.M."/>
            <person name="Luo M.C."/>
            <person name="Dvorak J."/>
        </authorList>
    </citation>
    <scope>NUCLEOTIDE SEQUENCE [LARGE SCALE GENOMIC DNA]</scope>
    <source>
        <strain evidence="1">cv. AL8/78</strain>
    </source>
</reference>
<accession>A0A453F078</accession>
<dbReference type="EnsemblPlants" id="AET3Gv20528500.1">
    <property type="protein sequence ID" value="AET3Gv20528500.1"/>
    <property type="gene ID" value="AET3Gv20528500"/>
</dbReference>
<dbReference type="Proteomes" id="UP000015105">
    <property type="component" value="Chromosome 3D"/>
</dbReference>